<name>A0A0G0D4R5_9BACT</name>
<evidence type="ECO:0008006" key="4">
    <source>
        <dbReference type="Google" id="ProtNLM"/>
    </source>
</evidence>
<feature type="region of interest" description="Disordered" evidence="1">
    <location>
        <begin position="144"/>
        <end position="174"/>
    </location>
</feature>
<dbReference type="Proteomes" id="UP000034316">
    <property type="component" value="Unassembled WGS sequence"/>
</dbReference>
<dbReference type="PATRIC" id="fig|1618333.3.peg.482"/>
<feature type="compositionally biased region" description="Basic residues" evidence="1">
    <location>
        <begin position="144"/>
        <end position="157"/>
    </location>
</feature>
<dbReference type="AlphaFoldDB" id="A0A0G0D4R5"/>
<proteinExistence type="predicted"/>
<evidence type="ECO:0000313" key="2">
    <source>
        <dbReference type="EMBL" id="KKP88288.1"/>
    </source>
</evidence>
<feature type="compositionally biased region" description="Basic residues" evidence="1">
    <location>
        <begin position="164"/>
        <end position="174"/>
    </location>
</feature>
<comment type="caution">
    <text evidence="2">The sequence shown here is derived from an EMBL/GenBank/DDBJ whole genome shotgun (WGS) entry which is preliminary data.</text>
</comment>
<accession>A0A0G0D4R5</accession>
<dbReference type="EMBL" id="LBRB01000017">
    <property type="protein sequence ID" value="KKP88288.1"/>
    <property type="molecule type" value="Genomic_DNA"/>
</dbReference>
<evidence type="ECO:0000313" key="3">
    <source>
        <dbReference type="Proteomes" id="UP000034316"/>
    </source>
</evidence>
<protein>
    <recommendedName>
        <fullName evidence="4">NYN domain-containing protein</fullName>
    </recommendedName>
</protein>
<gene>
    <name evidence="2" type="ORF">UR93_C0017G0003</name>
</gene>
<dbReference type="Gene3D" id="3.40.50.1010">
    <property type="entry name" value="5'-nuclease"/>
    <property type="match status" value="1"/>
</dbReference>
<organism evidence="2 3">
    <name type="scientific">Berkelbacteria bacterium GW2011_GWA2_35_9</name>
    <dbReference type="NCBI Taxonomy" id="1618333"/>
    <lineage>
        <taxon>Bacteria</taxon>
        <taxon>Candidatus Berkelbacteria</taxon>
    </lineage>
</organism>
<reference evidence="2 3" key="1">
    <citation type="journal article" date="2015" name="Nature">
        <title>rRNA introns, odd ribosomes, and small enigmatic genomes across a large radiation of phyla.</title>
        <authorList>
            <person name="Brown C.T."/>
            <person name="Hug L.A."/>
            <person name="Thomas B.C."/>
            <person name="Sharon I."/>
            <person name="Castelle C.J."/>
            <person name="Singh A."/>
            <person name="Wilkins M.J."/>
            <person name="Williams K.H."/>
            <person name="Banfield J.F."/>
        </authorList>
    </citation>
    <scope>NUCLEOTIDE SEQUENCE [LARGE SCALE GENOMIC DNA]</scope>
</reference>
<evidence type="ECO:0000256" key="1">
    <source>
        <dbReference type="SAM" id="MobiDB-lite"/>
    </source>
</evidence>
<sequence length="174" mass="20447">MAIRVDHLKFINLIINGRRVIAKTIFCKLPHSNSIRGFHRKLKRKCHLKVICGQHINQDIDYLLREEIEYFSNRDDVDTIILVAGDGGYLEIIDHTHKIHQKKIEIIAIKEVLNHDYFGNGFKLIDLRELRPFIIEDILPRKKRIGPTGSKRNKKAKSSSIRNPRARPRRKSRR</sequence>